<organism evidence="3 4">
    <name type="scientific">Thalictrum thalictroides</name>
    <name type="common">Rue-anemone</name>
    <name type="synonym">Anemone thalictroides</name>
    <dbReference type="NCBI Taxonomy" id="46969"/>
    <lineage>
        <taxon>Eukaryota</taxon>
        <taxon>Viridiplantae</taxon>
        <taxon>Streptophyta</taxon>
        <taxon>Embryophyta</taxon>
        <taxon>Tracheophyta</taxon>
        <taxon>Spermatophyta</taxon>
        <taxon>Magnoliopsida</taxon>
        <taxon>Ranunculales</taxon>
        <taxon>Ranunculaceae</taxon>
        <taxon>Thalictroideae</taxon>
        <taxon>Thalictrum</taxon>
    </lineage>
</organism>
<comment type="similarity">
    <text evidence="1">Belongs to the BetVI family.</text>
</comment>
<dbReference type="EMBL" id="JABWDY010037634">
    <property type="protein sequence ID" value="KAF5180305.1"/>
    <property type="molecule type" value="Genomic_DNA"/>
</dbReference>
<dbReference type="Pfam" id="PF00407">
    <property type="entry name" value="Bet_v_1"/>
    <property type="match status" value="1"/>
</dbReference>
<evidence type="ECO:0000313" key="4">
    <source>
        <dbReference type="Proteomes" id="UP000554482"/>
    </source>
</evidence>
<sequence>MDKVECEIEVKSPVETFWGGLKDSTTIFPKIFPQRIKNIEIIEGDGTSVGTVRLLTYVEGTPFVTFAKEKVELIDDEKKTLGYSVIEGELTTLFKTLKVNLQIVPKGEDEGSLVKWCMEFEKENQDVTIDPHHLKENATKAYTGLDAYLNTITA</sequence>
<dbReference type="InterPro" id="IPR023393">
    <property type="entry name" value="START-like_dom_sf"/>
</dbReference>
<dbReference type="CDD" id="cd07816">
    <property type="entry name" value="Bet_v1-like"/>
    <property type="match status" value="1"/>
</dbReference>
<protein>
    <submittedName>
        <fullName evidence="3">Mlp-like protein</fullName>
    </submittedName>
</protein>
<dbReference type="Gene3D" id="3.30.530.20">
    <property type="match status" value="1"/>
</dbReference>
<dbReference type="PANTHER" id="PTHR31907">
    <property type="entry name" value="MLP-LIKE PROTEIN 423"/>
    <property type="match status" value="1"/>
</dbReference>
<keyword evidence="4" id="KW-1185">Reference proteome</keyword>
<dbReference type="GO" id="GO:0006952">
    <property type="term" value="P:defense response"/>
    <property type="evidence" value="ECO:0007669"/>
    <property type="project" value="InterPro"/>
</dbReference>
<feature type="domain" description="Bet v I/Major latex protein" evidence="2">
    <location>
        <begin position="1"/>
        <end position="152"/>
    </location>
</feature>
<dbReference type="GO" id="GO:0004864">
    <property type="term" value="F:protein phosphatase inhibitor activity"/>
    <property type="evidence" value="ECO:0007669"/>
    <property type="project" value="InterPro"/>
</dbReference>
<accession>A0A7J6V808</accession>
<proteinExistence type="inferred from homology"/>
<dbReference type="SUPFAM" id="SSF55961">
    <property type="entry name" value="Bet v1-like"/>
    <property type="match status" value="1"/>
</dbReference>
<dbReference type="FunFam" id="3.30.530.20:FF:000007">
    <property type="entry name" value="Major pollen allergen Bet v 1-A"/>
    <property type="match status" value="1"/>
</dbReference>
<dbReference type="InterPro" id="IPR024949">
    <property type="entry name" value="Bet_v_I_allergen"/>
</dbReference>
<reference evidence="3 4" key="1">
    <citation type="submission" date="2020-06" db="EMBL/GenBank/DDBJ databases">
        <title>Transcriptomic and genomic resources for Thalictrum thalictroides and T. hernandezii: Facilitating candidate gene discovery in an emerging model plant lineage.</title>
        <authorList>
            <person name="Arias T."/>
            <person name="Riano-Pachon D.M."/>
            <person name="Di Stilio V.S."/>
        </authorList>
    </citation>
    <scope>NUCLEOTIDE SEQUENCE [LARGE SCALE GENOMIC DNA]</scope>
    <source>
        <strain evidence="4">cv. WT478/WT964</strain>
        <tissue evidence="3">Leaves</tissue>
    </source>
</reference>
<dbReference type="SMART" id="SM01037">
    <property type="entry name" value="Bet_v_1"/>
    <property type="match status" value="1"/>
</dbReference>
<dbReference type="InterPro" id="IPR051761">
    <property type="entry name" value="MLP-like_ligand-binding"/>
</dbReference>
<comment type="caution">
    <text evidence="3">The sequence shown here is derived from an EMBL/GenBank/DDBJ whole genome shotgun (WGS) entry which is preliminary data.</text>
</comment>
<dbReference type="GO" id="GO:0009738">
    <property type="term" value="P:abscisic acid-activated signaling pathway"/>
    <property type="evidence" value="ECO:0007669"/>
    <property type="project" value="InterPro"/>
</dbReference>
<dbReference type="GO" id="GO:0010427">
    <property type="term" value="F:abscisic acid binding"/>
    <property type="evidence" value="ECO:0007669"/>
    <property type="project" value="InterPro"/>
</dbReference>
<dbReference type="PRINTS" id="PR00634">
    <property type="entry name" value="BETALLERGEN"/>
</dbReference>
<gene>
    <name evidence="3" type="ORF">FRX31_030106</name>
</gene>
<dbReference type="OrthoDB" id="1567931at2759"/>
<dbReference type="InterPro" id="IPR000916">
    <property type="entry name" value="Bet_v_I/MLP"/>
</dbReference>
<dbReference type="Proteomes" id="UP000554482">
    <property type="component" value="Unassembled WGS sequence"/>
</dbReference>
<evidence type="ECO:0000256" key="1">
    <source>
        <dbReference type="ARBA" id="ARBA00009744"/>
    </source>
</evidence>
<evidence type="ECO:0000313" key="3">
    <source>
        <dbReference type="EMBL" id="KAF5180305.1"/>
    </source>
</evidence>
<name>A0A7J6V808_THATH</name>
<evidence type="ECO:0000259" key="2">
    <source>
        <dbReference type="SMART" id="SM01037"/>
    </source>
</evidence>
<dbReference type="GO" id="GO:0038023">
    <property type="term" value="F:signaling receptor activity"/>
    <property type="evidence" value="ECO:0007669"/>
    <property type="project" value="InterPro"/>
</dbReference>
<dbReference type="AlphaFoldDB" id="A0A7J6V808"/>